<gene>
    <name evidence="16" type="primary">murB</name>
    <name evidence="18" type="ORF">BMR96_02705</name>
</gene>
<evidence type="ECO:0000313" key="19">
    <source>
        <dbReference type="Proteomes" id="UP000192288"/>
    </source>
</evidence>
<evidence type="ECO:0000256" key="16">
    <source>
        <dbReference type="HAMAP-Rule" id="MF_00037"/>
    </source>
</evidence>
<feature type="active site" evidence="16">
    <location>
        <position position="285"/>
    </location>
</feature>
<evidence type="ECO:0000256" key="7">
    <source>
        <dbReference type="ARBA" id="ARBA00022630"/>
    </source>
</evidence>
<keyword evidence="12 16" id="KW-0560">Oxidoreductase</keyword>
<dbReference type="NCBIfam" id="NF010480">
    <property type="entry name" value="PRK13905.1"/>
    <property type="match status" value="1"/>
</dbReference>
<dbReference type="Pfam" id="PF02873">
    <property type="entry name" value="MurB_C"/>
    <property type="match status" value="1"/>
</dbReference>
<keyword evidence="13 16" id="KW-0131">Cell cycle</keyword>
<dbReference type="EMBL" id="MPLS01000006">
    <property type="protein sequence ID" value="ORI98270.1"/>
    <property type="molecule type" value="Genomic_DNA"/>
</dbReference>
<feature type="active site" evidence="16">
    <location>
        <position position="165"/>
    </location>
</feature>
<evidence type="ECO:0000256" key="2">
    <source>
        <dbReference type="ARBA" id="ARBA00003921"/>
    </source>
</evidence>
<accession>A0A1X0VF00</accession>
<comment type="function">
    <text evidence="2 16">Cell wall formation.</text>
</comment>
<name>A0A1X0VF00_LEUPS</name>
<dbReference type="PANTHER" id="PTHR21071">
    <property type="entry name" value="UDP-N-ACETYLENOLPYRUVOYLGLUCOSAMINE REDUCTASE"/>
    <property type="match status" value="1"/>
</dbReference>
<dbReference type="InterPro" id="IPR036318">
    <property type="entry name" value="FAD-bd_PCMH-like_sf"/>
</dbReference>
<dbReference type="InterPro" id="IPR016167">
    <property type="entry name" value="FAD-bd_PCMH_sub1"/>
</dbReference>
<reference evidence="18 19" key="1">
    <citation type="journal article" date="2017" name="Front. Microbiol.">
        <title>Genomic Characterization of Dairy Associated Leuconostoc Species and Diversity of Leuconostocs in Undefined Mixed Mesophilic Starter Cultures.</title>
        <authorList>
            <person name="Frantzen C.A."/>
            <person name="Kot W."/>
            <person name="Pedersen T.B."/>
            <person name="Ardo Y.M."/>
            <person name="Broadbent J.R."/>
            <person name="Neve H."/>
            <person name="Hansen L.H."/>
            <person name="Dal Bello F."/>
            <person name="Ostlie H.M."/>
            <person name="Kleppen H.P."/>
            <person name="Vogensen F.K."/>
            <person name="Holo H."/>
        </authorList>
    </citation>
    <scope>NUCLEOTIDE SEQUENCE [LARGE SCALE GENOMIC DNA]</scope>
    <source>
        <strain evidence="18 19">LMGCF08</strain>
    </source>
</reference>
<dbReference type="Pfam" id="PF01565">
    <property type="entry name" value="FAD_binding_4"/>
    <property type="match status" value="1"/>
</dbReference>
<dbReference type="GO" id="GO:0071555">
    <property type="term" value="P:cell wall organization"/>
    <property type="evidence" value="ECO:0007669"/>
    <property type="project" value="UniProtKB-KW"/>
</dbReference>
<keyword evidence="5 16" id="KW-0963">Cytoplasm</keyword>
<dbReference type="GO" id="GO:0009252">
    <property type="term" value="P:peptidoglycan biosynthetic process"/>
    <property type="evidence" value="ECO:0007669"/>
    <property type="project" value="UniProtKB-UniRule"/>
</dbReference>
<comment type="cofactor">
    <cofactor evidence="1 16">
        <name>FAD</name>
        <dbReference type="ChEBI" id="CHEBI:57692"/>
    </cofactor>
</comment>
<dbReference type="GO" id="GO:0051301">
    <property type="term" value="P:cell division"/>
    <property type="evidence" value="ECO:0007669"/>
    <property type="project" value="UniProtKB-KW"/>
</dbReference>
<dbReference type="InterPro" id="IPR036635">
    <property type="entry name" value="MurB_C_sf"/>
</dbReference>
<evidence type="ECO:0000256" key="12">
    <source>
        <dbReference type="ARBA" id="ARBA00023002"/>
    </source>
</evidence>
<evidence type="ECO:0000256" key="5">
    <source>
        <dbReference type="ARBA" id="ARBA00022490"/>
    </source>
</evidence>
<dbReference type="PROSITE" id="PS51387">
    <property type="entry name" value="FAD_PCMH"/>
    <property type="match status" value="1"/>
</dbReference>
<dbReference type="Gene3D" id="3.30.465.10">
    <property type="match status" value="1"/>
</dbReference>
<evidence type="ECO:0000256" key="1">
    <source>
        <dbReference type="ARBA" id="ARBA00001974"/>
    </source>
</evidence>
<sequence>MHFEQIEILEQQSLAPYAYTQAGGVVDYLAVPKSQSDLKKLLVWAKNKSIPVQVFGRLSNLVVRDGGLRGLTILLHDLHDIEVSHNVIIADAGADLIWVAEQAFEHGLTGLEWGAGIPGTVGGAVFMNAGAYGGQTDMVISSVDALLPSGEIKTFGNEAIDFDYRHSIFQDNHGIILRATFTLQSGKPEMIKARMDENNFKRANKQPLNYPSNGSVFKRPTGYFAGKLIMDSGLQGVRVGGVEVSQKHAGFMVNVAHGTGNDYEDLIKLVQQTVRDKYGVTLEAEVRIMGER</sequence>
<dbReference type="NCBIfam" id="TIGR00179">
    <property type="entry name" value="murB"/>
    <property type="match status" value="1"/>
</dbReference>
<dbReference type="InterPro" id="IPR006094">
    <property type="entry name" value="Oxid_FAD_bind_N"/>
</dbReference>
<keyword evidence="10 16" id="KW-0133">Cell shape</keyword>
<dbReference type="RefSeq" id="WP_004910518.1">
    <property type="nucleotide sequence ID" value="NZ_MPLS01000006.1"/>
</dbReference>
<dbReference type="Proteomes" id="UP000192288">
    <property type="component" value="Unassembled WGS sequence"/>
</dbReference>
<dbReference type="EC" id="1.3.1.98" evidence="16"/>
<keyword evidence="14 16" id="KW-0961">Cell wall biogenesis/degradation</keyword>
<dbReference type="UniPathway" id="UPA00219"/>
<dbReference type="SUPFAM" id="SSF56194">
    <property type="entry name" value="Uridine diphospho-N-Acetylenolpyruvylglucosamine reductase, MurB, C-terminal domain"/>
    <property type="match status" value="1"/>
</dbReference>
<evidence type="ECO:0000259" key="17">
    <source>
        <dbReference type="PROSITE" id="PS51387"/>
    </source>
</evidence>
<evidence type="ECO:0000313" key="18">
    <source>
        <dbReference type="EMBL" id="ORI98270.1"/>
    </source>
</evidence>
<organism evidence="18 19">
    <name type="scientific">Leuconostoc pseudomesenteroides</name>
    <dbReference type="NCBI Taxonomy" id="33968"/>
    <lineage>
        <taxon>Bacteria</taxon>
        <taxon>Bacillati</taxon>
        <taxon>Bacillota</taxon>
        <taxon>Bacilli</taxon>
        <taxon>Lactobacillales</taxon>
        <taxon>Lactobacillaceae</taxon>
        <taxon>Leuconostoc</taxon>
    </lineage>
</organism>
<dbReference type="eggNOG" id="COG0812">
    <property type="taxonomic scope" value="Bacteria"/>
</dbReference>
<keyword evidence="11 16" id="KW-0573">Peptidoglycan synthesis</keyword>
<dbReference type="STRING" id="33968.BMS77_04150"/>
<evidence type="ECO:0000256" key="15">
    <source>
        <dbReference type="ARBA" id="ARBA00048914"/>
    </source>
</evidence>
<dbReference type="InterPro" id="IPR011601">
    <property type="entry name" value="MurB_C"/>
</dbReference>
<comment type="caution">
    <text evidence="18">The sequence shown here is derived from an EMBL/GenBank/DDBJ whole genome shotgun (WGS) entry which is preliminary data.</text>
</comment>
<dbReference type="InterPro" id="IPR016166">
    <property type="entry name" value="FAD-bd_PCMH"/>
</dbReference>
<keyword evidence="7 16" id="KW-0285">Flavoprotein</keyword>
<comment type="catalytic activity">
    <reaction evidence="15 16">
        <text>UDP-N-acetyl-alpha-D-muramate + NADP(+) = UDP-N-acetyl-3-O-(1-carboxyvinyl)-alpha-D-glucosamine + NADPH + H(+)</text>
        <dbReference type="Rhea" id="RHEA:12248"/>
        <dbReference type="ChEBI" id="CHEBI:15378"/>
        <dbReference type="ChEBI" id="CHEBI:57783"/>
        <dbReference type="ChEBI" id="CHEBI:58349"/>
        <dbReference type="ChEBI" id="CHEBI:68483"/>
        <dbReference type="ChEBI" id="CHEBI:70757"/>
        <dbReference type="EC" id="1.3.1.98"/>
    </reaction>
</comment>
<dbReference type="InterPro" id="IPR016169">
    <property type="entry name" value="FAD-bd_PCMH_sub2"/>
</dbReference>
<evidence type="ECO:0000256" key="13">
    <source>
        <dbReference type="ARBA" id="ARBA00023306"/>
    </source>
</evidence>
<comment type="pathway">
    <text evidence="4 16">Cell wall biogenesis; peptidoglycan biosynthesis.</text>
</comment>
<comment type="subcellular location">
    <subcellularLocation>
        <location evidence="3 16">Cytoplasm</location>
    </subcellularLocation>
</comment>
<dbReference type="GO" id="GO:0008762">
    <property type="term" value="F:UDP-N-acetylmuramate dehydrogenase activity"/>
    <property type="evidence" value="ECO:0007669"/>
    <property type="project" value="UniProtKB-UniRule"/>
</dbReference>
<feature type="domain" description="FAD-binding PCMH-type" evidence="17">
    <location>
        <begin position="21"/>
        <end position="186"/>
    </location>
</feature>
<evidence type="ECO:0000256" key="8">
    <source>
        <dbReference type="ARBA" id="ARBA00022827"/>
    </source>
</evidence>
<dbReference type="InterPro" id="IPR003170">
    <property type="entry name" value="MurB"/>
</dbReference>
<keyword evidence="9 16" id="KW-0521">NADP</keyword>
<evidence type="ECO:0000256" key="4">
    <source>
        <dbReference type="ARBA" id="ARBA00004752"/>
    </source>
</evidence>
<evidence type="ECO:0000256" key="14">
    <source>
        <dbReference type="ARBA" id="ARBA00023316"/>
    </source>
</evidence>
<keyword evidence="8 16" id="KW-0274">FAD</keyword>
<evidence type="ECO:0000256" key="6">
    <source>
        <dbReference type="ARBA" id="ARBA00022618"/>
    </source>
</evidence>
<comment type="similarity">
    <text evidence="16">Belongs to the MurB family.</text>
</comment>
<feature type="active site" description="Proton donor" evidence="16">
    <location>
        <position position="215"/>
    </location>
</feature>
<dbReference type="Gene3D" id="3.30.43.10">
    <property type="entry name" value="Uridine Diphospho-n-acetylenolpyruvylglucosamine Reductase, domain 2"/>
    <property type="match status" value="1"/>
</dbReference>
<dbReference type="SUPFAM" id="SSF56176">
    <property type="entry name" value="FAD-binding/transporter-associated domain-like"/>
    <property type="match status" value="1"/>
</dbReference>
<proteinExistence type="inferred from homology"/>
<dbReference type="HAMAP" id="MF_00037">
    <property type="entry name" value="MurB"/>
    <property type="match status" value="1"/>
</dbReference>
<dbReference type="GO" id="GO:0071949">
    <property type="term" value="F:FAD binding"/>
    <property type="evidence" value="ECO:0007669"/>
    <property type="project" value="InterPro"/>
</dbReference>
<dbReference type="GO" id="GO:0005829">
    <property type="term" value="C:cytosol"/>
    <property type="evidence" value="ECO:0007669"/>
    <property type="project" value="TreeGrafter"/>
</dbReference>
<dbReference type="AlphaFoldDB" id="A0A1X0VF00"/>
<dbReference type="GO" id="GO:0008360">
    <property type="term" value="P:regulation of cell shape"/>
    <property type="evidence" value="ECO:0007669"/>
    <property type="project" value="UniProtKB-KW"/>
</dbReference>
<evidence type="ECO:0000256" key="10">
    <source>
        <dbReference type="ARBA" id="ARBA00022960"/>
    </source>
</evidence>
<protein>
    <recommendedName>
        <fullName evidence="16">UDP-N-acetylenolpyruvoylglucosamine reductase</fullName>
        <ecNumber evidence="16">1.3.1.98</ecNumber>
    </recommendedName>
    <alternativeName>
        <fullName evidence="16">UDP-N-acetylmuramate dehydrogenase</fullName>
    </alternativeName>
</protein>
<keyword evidence="6 16" id="KW-0132">Cell division</keyword>
<dbReference type="PANTHER" id="PTHR21071:SF4">
    <property type="entry name" value="UDP-N-ACETYLENOLPYRUVOYLGLUCOSAMINE REDUCTASE"/>
    <property type="match status" value="1"/>
</dbReference>
<evidence type="ECO:0000256" key="9">
    <source>
        <dbReference type="ARBA" id="ARBA00022857"/>
    </source>
</evidence>
<dbReference type="Gene3D" id="3.90.78.10">
    <property type="entry name" value="UDP-N-acetylenolpyruvoylglucosamine reductase, C-terminal domain"/>
    <property type="match status" value="1"/>
</dbReference>
<evidence type="ECO:0000256" key="11">
    <source>
        <dbReference type="ARBA" id="ARBA00022984"/>
    </source>
</evidence>
<evidence type="ECO:0000256" key="3">
    <source>
        <dbReference type="ARBA" id="ARBA00004496"/>
    </source>
</evidence>